<feature type="compositionally biased region" description="Basic and acidic residues" evidence="1">
    <location>
        <begin position="232"/>
        <end position="259"/>
    </location>
</feature>
<gene>
    <name evidence="2" type="ORF">PPNO1_LOCUS646</name>
</gene>
<feature type="region of interest" description="Disordered" evidence="1">
    <location>
        <begin position="166"/>
        <end position="354"/>
    </location>
</feature>
<evidence type="ECO:0000313" key="2">
    <source>
        <dbReference type="EMBL" id="CAI4210848.1"/>
    </source>
</evidence>
<sequence>MPTQAHYPYNPERTPRERGYKHYSHKSTDSGVVHDSAHASGDEQLSTTTALTEALRDAKIRARNLERKLEASEAEVNAKQREFVQRDQMFRSRYEAIEARNEVLTDDNERLTKEKAAVAQKCTTLETKVTELEAENEDLAATNEGLEAKVRKLEKKLAAALAAAAAAASDGYESQTPIREKKAKSKPSSSSSSSRSDEKSTSSSSSRAKDKSSSSSRSEVKSSSSRNVEPSSVRRSESKRKSTTVAKKDPLAERFERATVKGAAQQEEYDGDNGTYVEPWGPTSPRRRRESSAAPTQLFASMAVANHRDTTAYSDVSRGSRTDSNGYTRPQTSTLRTDNTVPTPPVRVPFPFAA</sequence>
<dbReference type="Gene3D" id="1.20.5.340">
    <property type="match status" value="1"/>
</dbReference>
<feature type="region of interest" description="Disordered" evidence="1">
    <location>
        <begin position="1"/>
        <end position="46"/>
    </location>
</feature>
<protein>
    <submittedName>
        <fullName evidence="2">Uncharacterized protein</fullName>
    </submittedName>
</protein>
<evidence type="ECO:0000313" key="3">
    <source>
        <dbReference type="Proteomes" id="UP000838763"/>
    </source>
</evidence>
<keyword evidence="3" id="KW-1185">Reference proteome</keyword>
<feature type="compositionally biased region" description="Polar residues" evidence="1">
    <location>
        <begin position="311"/>
        <end position="339"/>
    </location>
</feature>
<feature type="compositionally biased region" description="Low complexity" evidence="1">
    <location>
        <begin position="213"/>
        <end position="231"/>
    </location>
</feature>
<proteinExistence type="predicted"/>
<dbReference type="EMBL" id="CALLCH030000001">
    <property type="protein sequence ID" value="CAI4210848.1"/>
    <property type="molecule type" value="Genomic_DNA"/>
</dbReference>
<organism evidence="2 3">
    <name type="scientific">Parascedosporium putredinis</name>
    <dbReference type="NCBI Taxonomy" id="1442378"/>
    <lineage>
        <taxon>Eukaryota</taxon>
        <taxon>Fungi</taxon>
        <taxon>Dikarya</taxon>
        <taxon>Ascomycota</taxon>
        <taxon>Pezizomycotina</taxon>
        <taxon>Sordariomycetes</taxon>
        <taxon>Hypocreomycetidae</taxon>
        <taxon>Microascales</taxon>
        <taxon>Microascaceae</taxon>
        <taxon>Parascedosporium</taxon>
    </lineage>
</organism>
<comment type="caution">
    <text evidence="2">The sequence shown here is derived from an EMBL/GenBank/DDBJ whole genome shotgun (WGS) entry which is preliminary data.</text>
</comment>
<name>A0A9P1M780_9PEZI</name>
<dbReference type="AlphaFoldDB" id="A0A9P1M780"/>
<dbReference type="Proteomes" id="UP000838763">
    <property type="component" value="Unassembled WGS sequence"/>
</dbReference>
<evidence type="ECO:0000256" key="1">
    <source>
        <dbReference type="SAM" id="MobiDB-lite"/>
    </source>
</evidence>
<reference evidence="2" key="1">
    <citation type="submission" date="2022-11" db="EMBL/GenBank/DDBJ databases">
        <authorList>
            <person name="Scott C."/>
            <person name="Bruce N."/>
        </authorList>
    </citation>
    <scope>NUCLEOTIDE SEQUENCE</scope>
</reference>
<accession>A0A9P1M780</accession>